<accession>A0A5E8B612</accession>
<feature type="compositionally biased region" description="Acidic residues" evidence="1">
    <location>
        <begin position="140"/>
        <end position="154"/>
    </location>
</feature>
<dbReference type="OrthoDB" id="4097006at2759"/>
<feature type="region of interest" description="Disordered" evidence="1">
    <location>
        <begin position="100"/>
        <end position="211"/>
    </location>
</feature>
<evidence type="ECO:0000313" key="2">
    <source>
        <dbReference type="EMBL" id="VVT47007.1"/>
    </source>
</evidence>
<feature type="compositionally biased region" description="Basic and acidic residues" evidence="1">
    <location>
        <begin position="230"/>
        <end position="262"/>
    </location>
</feature>
<reference evidence="2 3" key="1">
    <citation type="submission" date="2019-09" db="EMBL/GenBank/DDBJ databases">
        <authorList>
            <person name="Brejova B."/>
        </authorList>
    </citation>
    <scope>NUCLEOTIDE SEQUENCE [LARGE SCALE GENOMIC DNA]</scope>
</reference>
<sequence>MPSQESPYKFLTMLVVGLGTYALYKFLKTQGNSPADISNATKTTQKTATREDLIAKFGEKPEIVKDEDTGEYFVQDPKNPDNITPITPEEIKILNQYPRDAQQPPTAPHPQQQQQQPQQQEQPAAVQPPAFVGDGVIGPEDFEDFQEDIEDPELEALNRGLADEEEFRQHQQQAGFGAGGAGPGPATANARAASGTKIIGTKKAKSLERKDQKRAFNEYVREMSLMQKAENEEQERMYGDLIQMERDERKQRNEEAENERKERLRKQKEMEEDALAAKEYSRKRLQELEPGQYHAILSPDEIGIAHGLADAFVVNEDSFVVKLSQDDIEAFAKALQEKGTVSYEEMADILTQIKA</sequence>
<name>A0A5E8B612_9ASCO</name>
<gene>
    <name evidence="2" type="ORF">SAPINGB_P001497</name>
</gene>
<keyword evidence="3" id="KW-1185">Reference proteome</keyword>
<evidence type="ECO:0000313" key="3">
    <source>
        <dbReference type="Proteomes" id="UP000398389"/>
    </source>
</evidence>
<dbReference type="AlphaFoldDB" id="A0A5E8B612"/>
<protein>
    <submittedName>
        <fullName evidence="2">Uncharacterized protein</fullName>
    </submittedName>
</protein>
<feature type="compositionally biased region" description="Low complexity" evidence="1">
    <location>
        <begin position="184"/>
        <end position="195"/>
    </location>
</feature>
<feature type="region of interest" description="Disordered" evidence="1">
    <location>
        <begin position="230"/>
        <end position="272"/>
    </location>
</feature>
<feature type="compositionally biased region" description="Low complexity" evidence="1">
    <location>
        <begin position="101"/>
        <end position="130"/>
    </location>
</feature>
<dbReference type="GeneID" id="43580318"/>
<dbReference type="EMBL" id="CABVLU010000001">
    <property type="protein sequence ID" value="VVT47007.1"/>
    <property type="molecule type" value="Genomic_DNA"/>
</dbReference>
<organism evidence="2 3">
    <name type="scientific">Magnusiomyces paraingens</name>
    <dbReference type="NCBI Taxonomy" id="2606893"/>
    <lineage>
        <taxon>Eukaryota</taxon>
        <taxon>Fungi</taxon>
        <taxon>Dikarya</taxon>
        <taxon>Ascomycota</taxon>
        <taxon>Saccharomycotina</taxon>
        <taxon>Dipodascomycetes</taxon>
        <taxon>Dipodascales</taxon>
        <taxon>Dipodascaceae</taxon>
        <taxon>Magnusiomyces</taxon>
    </lineage>
</organism>
<proteinExistence type="predicted"/>
<dbReference type="Proteomes" id="UP000398389">
    <property type="component" value="Unassembled WGS sequence"/>
</dbReference>
<evidence type="ECO:0000256" key="1">
    <source>
        <dbReference type="SAM" id="MobiDB-lite"/>
    </source>
</evidence>
<dbReference type="RefSeq" id="XP_031852109.1">
    <property type="nucleotide sequence ID" value="XM_031996218.1"/>
</dbReference>